<evidence type="ECO:0000256" key="3">
    <source>
        <dbReference type="ARBA" id="ARBA00012000"/>
    </source>
</evidence>
<keyword evidence="11" id="KW-0010">Activator</keyword>
<keyword evidence="9" id="KW-0805">Transcription regulation</keyword>
<dbReference type="SUPFAM" id="SSF55945">
    <property type="entry name" value="TATA-box binding protein-like"/>
    <property type="match status" value="1"/>
</dbReference>
<dbReference type="HOGENOM" id="CLU_000445_72_6_6"/>
<dbReference type="EMBL" id="AGCI01000092">
    <property type="protein sequence ID" value="EHM39559.1"/>
    <property type="molecule type" value="Genomic_DNA"/>
</dbReference>
<dbReference type="Gene3D" id="3.40.10.10">
    <property type="entry name" value="DNA Methylphosphotriester Repair Domain"/>
    <property type="match status" value="1"/>
</dbReference>
<evidence type="ECO:0000256" key="9">
    <source>
        <dbReference type="ARBA" id="ARBA00023015"/>
    </source>
</evidence>
<dbReference type="GO" id="GO:0043916">
    <property type="term" value="F:DNA-7-methylguanine glycosylase activity"/>
    <property type="evidence" value="ECO:0007669"/>
    <property type="project" value="TreeGrafter"/>
</dbReference>
<dbReference type="SUPFAM" id="SSF46689">
    <property type="entry name" value="Homeodomain-like"/>
    <property type="match status" value="2"/>
</dbReference>
<reference evidence="15 16" key="1">
    <citation type="submission" date="2011-08" db="EMBL/GenBank/DDBJ databases">
        <authorList>
            <person name="Weinstock G."/>
            <person name="Sodergren E."/>
            <person name="Clifton S."/>
            <person name="Fulton L."/>
            <person name="Fulton B."/>
            <person name="Courtney L."/>
            <person name="Fronick C."/>
            <person name="Harrison M."/>
            <person name="Strong C."/>
            <person name="Farmer C."/>
            <person name="Delahaunty K."/>
            <person name="Markovic C."/>
            <person name="Hall O."/>
            <person name="Minx P."/>
            <person name="Tomlinson C."/>
            <person name="Mitreva M."/>
            <person name="Hou S."/>
            <person name="Chen J."/>
            <person name="Wollam A."/>
            <person name="Pepin K.H."/>
            <person name="Johnson M."/>
            <person name="Bhonagiri V."/>
            <person name="Zhang X."/>
            <person name="Suruliraj S."/>
            <person name="Warren W."/>
            <person name="Chinwalla A."/>
            <person name="Mardis E.R."/>
            <person name="Wilson R.K."/>
        </authorList>
    </citation>
    <scope>NUCLEOTIDE SEQUENCE [LARGE SCALE GENOMIC DNA]</scope>
    <source>
        <strain evidence="15 16">ATCC 51873</strain>
    </source>
</reference>
<dbReference type="InterPro" id="IPR009057">
    <property type="entry name" value="Homeodomain-like_sf"/>
</dbReference>
<protein>
    <recommendedName>
        <fullName evidence="3">DNA-3-methyladenine glycosylase II</fullName>
        <ecNumber evidence="3">3.2.2.21</ecNumber>
    </recommendedName>
</protein>
<dbReference type="GO" id="GO:0006285">
    <property type="term" value="P:base-excision repair, AP site formation"/>
    <property type="evidence" value="ECO:0007669"/>
    <property type="project" value="TreeGrafter"/>
</dbReference>
<comment type="caution">
    <text evidence="15">The sequence shown here is derived from an EMBL/GenBank/DDBJ whole genome shotgun (WGS) entry which is preliminary data.</text>
</comment>
<keyword evidence="8" id="KW-0862">Zinc</keyword>
<dbReference type="PANTHER" id="PTHR43003">
    <property type="entry name" value="DNA-3-METHYLADENINE GLYCOSYLASE"/>
    <property type="match status" value="1"/>
</dbReference>
<comment type="catalytic activity">
    <reaction evidence="1">
        <text>Hydrolysis of alkylated DNA, releasing 3-methyladenine, 3-methylguanine, 7-methylguanine and 7-methyladenine.</text>
        <dbReference type="EC" id="3.2.2.21"/>
    </reaction>
</comment>
<dbReference type="Gene3D" id="3.30.310.20">
    <property type="entry name" value="DNA-3-methyladenine glycosylase AlkA, N-terminal domain"/>
    <property type="match status" value="1"/>
</dbReference>
<dbReference type="GO" id="GO:0003700">
    <property type="term" value="F:DNA-binding transcription factor activity"/>
    <property type="evidence" value="ECO:0007669"/>
    <property type="project" value="InterPro"/>
</dbReference>
<dbReference type="InterPro" id="IPR023170">
    <property type="entry name" value="HhH_base_excis_C"/>
</dbReference>
<dbReference type="GO" id="GO:0005737">
    <property type="term" value="C:cytoplasm"/>
    <property type="evidence" value="ECO:0007669"/>
    <property type="project" value="TreeGrafter"/>
</dbReference>
<dbReference type="Pfam" id="PF12833">
    <property type="entry name" value="HTH_18"/>
    <property type="match status" value="1"/>
</dbReference>
<evidence type="ECO:0000256" key="6">
    <source>
        <dbReference type="ARBA" id="ARBA00022723"/>
    </source>
</evidence>
<dbReference type="InterPro" id="IPR035451">
    <property type="entry name" value="Ada-like_dom_sf"/>
</dbReference>
<gene>
    <name evidence="15" type="ORF">HMPREF0454_03898</name>
</gene>
<dbReference type="SMART" id="SM00478">
    <property type="entry name" value="ENDO3c"/>
    <property type="match status" value="1"/>
</dbReference>
<dbReference type="InterPro" id="IPR011257">
    <property type="entry name" value="DNA_glycosylase"/>
</dbReference>
<dbReference type="GO" id="GO:0008168">
    <property type="term" value="F:methyltransferase activity"/>
    <property type="evidence" value="ECO:0007669"/>
    <property type="project" value="UniProtKB-KW"/>
</dbReference>
<dbReference type="PATRIC" id="fig|1002364.3.peg.3515"/>
<dbReference type="SUPFAM" id="SSF57884">
    <property type="entry name" value="Ada DNA repair protein, N-terminal domain (N-Ada 10)"/>
    <property type="match status" value="1"/>
</dbReference>
<dbReference type="Proteomes" id="UP000005959">
    <property type="component" value="Unassembled WGS sequence"/>
</dbReference>
<dbReference type="CDD" id="cd00056">
    <property type="entry name" value="ENDO3c"/>
    <property type="match status" value="1"/>
</dbReference>
<dbReference type="InterPro" id="IPR003265">
    <property type="entry name" value="HhH-GPD_domain"/>
</dbReference>
<dbReference type="InterPro" id="IPR018060">
    <property type="entry name" value="HTH_AraC"/>
</dbReference>
<evidence type="ECO:0000256" key="1">
    <source>
        <dbReference type="ARBA" id="ARBA00000086"/>
    </source>
</evidence>
<dbReference type="PROSITE" id="PS01124">
    <property type="entry name" value="HTH_ARAC_FAMILY_2"/>
    <property type="match status" value="1"/>
</dbReference>
<dbReference type="NCBIfam" id="NF007641">
    <property type="entry name" value="PRK10308.1"/>
    <property type="match status" value="1"/>
</dbReference>
<keyword evidence="10" id="KW-0238">DNA-binding</keyword>
<evidence type="ECO:0000256" key="8">
    <source>
        <dbReference type="ARBA" id="ARBA00022833"/>
    </source>
</evidence>
<keyword evidence="6" id="KW-0479">Metal-binding</keyword>
<dbReference type="InterPro" id="IPR010316">
    <property type="entry name" value="AlkA_N"/>
</dbReference>
<dbReference type="GO" id="GO:0006307">
    <property type="term" value="P:DNA alkylation repair"/>
    <property type="evidence" value="ECO:0007669"/>
    <property type="project" value="TreeGrafter"/>
</dbReference>
<evidence type="ECO:0000256" key="7">
    <source>
        <dbReference type="ARBA" id="ARBA00022763"/>
    </source>
</evidence>
<dbReference type="GO" id="GO:0043565">
    <property type="term" value="F:sequence-specific DNA binding"/>
    <property type="evidence" value="ECO:0007669"/>
    <property type="project" value="InterPro"/>
</dbReference>
<keyword evidence="12" id="KW-0804">Transcription</keyword>
<dbReference type="AlphaFoldDB" id="G9YBB9"/>
<dbReference type="SMART" id="SM01009">
    <property type="entry name" value="AlkA_N"/>
    <property type="match status" value="1"/>
</dbReference>
<proteinExistence type="predicted"/>
<comment type="cofactor">
    <cofactor evidence="2">
        <name>Zn(2+)</name>
        <dbReference type="ChEBI" id="CHEBI:29105"/>
    </cofactor>
</comment>
<keyword evidence="5" id="KW-0808">Transferase</keyword>
<dbReference type="Pfam" id="PF02805">
    <property type="entry name" value="Ada_Zn_binding"/>
    <property type="match status" value="1"/>
</dbReference>
<evidence type="ECO:0000313" key="16">
    <source>
        <dbReference type="Proteomes" id="UP000005959"/>
    </source>
</evidence>
<dbReference type="InterPro" id="IPR018062">
    <property type="entry name" value="HTH_AraC-typ_CS"/>
</dbReference>
<dbReference type="GO" id="GO:0008270">
    <property type="term" value="F:zinc ion binding"/>
    <property type="evidence" value="ECO:0007669"/>
    <property type="project" value="InterPro"/>
</dbReference>
<sequence length="542" mass="60350">MFSNVPHAMKGGDFTLLRRFHQITLLSSRFYLANAAEPAGISMSDFRESEPSIKDKLYTETAGGSMNGNHEIWYAALKARDPKFDGRIFVGVSSTKIYCRTVYGARTPKAENCHFYPSAAAAERDGYRPCLKCRPELAPGLSIVDLSSRYMQLAVQLIEQGFLTQHSCEDLATRLGISDRQLRRVFADRFGASPIEYAQSYRLLQAKRLLMDSHLPLAEVALSAGFSSLRRFNELFSARYRMTPSSLRASHKGQEEGLTLSLSYRPPYDWAWMLGFLAARSVLGVDSVTANGDYQRTLRIGDAVGWIVLHPEASRCRVKVQISASLAPHAPEVLRRVRQLLDLDADPVAISAGLGSLAQNPGLRLPGCVNAFEQSVRAILGQVVSVKMAAKFASVVAERWGEAVDTPRDELKVIFPDAHQLARVTPEELKTIGIPLKRAASIVHLAKEVSEGRLSLEDVLDIEGGIAAITAIPGIGSWTATYIAMRAWSWPDAFLQGDYLIKQRFPQMTPSKIVHYAERWRPWRAYATLHLWHNDSWTTETI</sequence>
<evidence type="ECO:0000256" key="10">
    <source>
        <dbReference type="ARBA" id="ARBA00023125"/>
    </source>
</evidence>
<evidence type="ECO:0000256" key="4">
    <source>
        <dbReference type="ARBA" id="ARBA00022603"/>
    </source>
</evidence>
<evidence type="ECO:0000259" key="14">
    <source>
        <dbReference type="PROSITE" id="PS01124"/>
    </source>
</evidence>
<dbReference type="PANTHER" id="PTHR43003:SF13">
    <property type="entry name" value="DNA-3-METHYLADENINE GLYCOSYLASE 2"/>
    <property type="match status" value="1"/>
</dbReference>
<dbReference type="GO" id="GO:0032259">
    <property type="term" value="P:methylation"/>
    <property type="evidence" value="ECO:0007669"/>
    <property type="project" value="UniProtKB-KW"/>
</dbReference>
<evidence type="ECO:0000256" key="5">
    <source>
        <dbReference type="ARBA" id="ARBA00022679"/>
    </source>
</evidence>
<evidence type="ECO:0000256" key="13">
    <source>
        <dbReference type="ARBA" id="ARBA00023204"/>
    </source>
</evidence>
<dbReference type="InterPro" id="IPR004026">
    <property type="entry name" value="Ada_DNA_repair_Zn-bd"/>
</dbReference>
<dbReference type="GO" id="GO:0032131">
    <property type="term" value="F:alkylated DNA binding"/>
    <property type="evidence" value="ECO:0007669"/>
    <property type="project" value="TreeGrafter"/>
</dbReference>
<evidence type="ECO:0000256" key="12">
    <source>
        <dbReference type="ARBA" id="ARBA00023163"/>
    </source>
</evidence>
<dbReference type="InterPro" id="IPR051912">
    <property type="entry name" value="Alkylbase_DNA_Glycosylase/TA"/>
</dbReference>
<accession>G9YBB9</accession>
<dbReference type="SMART" id="SM00342">
    <property type="entry name" value="HTH_ARAC"/>
    <property type="match status" value="1"/>
</dbReference>
<dbReference type="Pfam" id="PF06029">
    <property type="entry name" value="AlkA_N"/>
    <property type="match status" value="1"/>
</dbReference>
<dbReference type="SUPFAM" id="SSF48150">
    <property type="entry name" value="DNA-glycosylase"/>
    <property type="match status" value="1"/>
</dbReference>
<keyword evidence="13" id="KW-0234">DNA repair</keyword>
<keyword evidence="7" id="KW-0227">DNA damage</keyword>
<organism evidence="15 16">
    <name type="scientific">Hafnia alvei ATCC 51873</name>
    <dbReference type="NCBI Taxonomy" id="1002364"/>
    <lineage>
        <taxon>Bacteria</taxon>
        <taxon>Pseudomonadati</taxon>
        <taxon>Pseudomonadota</taxon>
        <taxon>Gammaproteobacteria</taxon>
        <taxon>Enterobacterales</taxon>
        <taxon>Hafniaceae</taxon>
        <taxon>Hafnia</taxon>
    </lineage>
</organism>
<dbReference type="EC" id="3.2.2.21" evidence="3"/>
<name>G9YBB9_HAFAL</name>
<feature type="domain" description="HTH araC/xylS-type" evidence="14">
    <location>
        <begin position="152"/>
        <end position="250"/>
    </location>
</feature>
<evidence type="ECO:0000313" key="15">
    <source>
        <dbReference type="EMBL" id="EHM39559.1"/>
    </source>
</evidence>
<evidence type="ECO:0000256" key="2">
    <source>
        <dbReference type="ARBA" id="ARBA00001947"/>
    </source>
</evidence>
<dbReference type="Gene3D" id="1.10.1670.10">
    <property type="entry name" value="Helix-hairpin-Helix base-excision DNA repair enzymes (C-terminal)"/>
    <property type="match status" value="1"/>
</dbReference>
<keyword evidence="4" id="KW-0489">Methyltransferase</keyword>
<evidence type="ECO:0000256" key="11">
    <source>
        <dbReference type="ARBA" id="ARBA00023159"/>
    </source>
</evidence>
<dbReference type="PROSITE" id="PS00041">
    <property type="entry name" value="HTH_ARAC_FAMILY_1"/>
    <property type="match status" value="1"/>
</dbReference>
<dbReference type="GO" id="GO:0008725">
    <property type="term" value="F:DNA-3-methyladenine glycosylase activity"/>
    <property type="evidence" value="ECO:0007669"/>
    <property type="project" value="TreeGrafter"/>
</dbReference>
<dbReference type="InterPro" id="IPR037046">
    <property type="entry name" value="AlkA_N_sf"/>
</dbReference>
<dbReference type="Gene3D" id="1.10.340.30">
    <property type="entry name" value="Hypothetical protein, domain 2"/>
    <property type="match status" value="1"/>
</dbReference>
<dbReference type="GO" id="GO:0032993">
    <property type="term" value="C:protein-DNA complex"/>
    <property type="evidence" value="ECO:0007669"/>
    <property type="project" value="TreeGrafter"/>
</dbReference>
<dbReference type="Gene3D" id="1.10.10.60">
    <property type="entry name" value="Homeodomain-like"/>
    <property type="match status" value="1"/>
</dbReference>